<evidence type="ECO:0000313" key="2">
    <source>
        <dbReference type="EMBL" id="KIK73921.1"/>
    </source>
</evidence>
<feature type="compositionally biased region" description="Basic and acidic residues" evidence="1">
    <location>
        <begin position="22"/>
        <end position="62"/>
    </location>
</feature>
<reference evidence="2 3" key="1">
    <citation type="submission" date="2014-04" db="EMBL/GenBank/DDBJ databases">
        <authorList>
            <consortium name="DOE Joint Genome Institute"/>
            <person name="Kuo A."/>
            <person name="Kohler A."/>
            <person name="Jargeat P."/>
            <person name="Nagy L.G."/>
            <person name="Floudas D."/>
            <person name="Copeland A."/>
            <person name="Barry K.W."/>
            <person name="Cichocki N."/>
            <person name="Veneault-Fourrey C."/>
            <person name="LaButti K."/>
            <person name="Lindquist E.A."/>
            <person name="Lipzen A."/>
            <person name="Lundell T."/>
            <person name="Morin E."/>
            <person name="Murat C."/>
            <person name="Sun H."/>
            <person name="Tunlid A."/>
            <person name="Henrissat B."/>
            <person name="Grigoriev I.V."/>
            <person name="Hibbett D.S."/>
            <person name="Martin F."/>
            <person name="Nordberg H.P."/>
            <person name="Cantor M.N."/>
            <person name="Hua S.X."/>
        </authorList>
    </citation>
    <scope>NUCLEOTIDE SEQUENCE [LARGE SCALE GENOMIC DNA]</scope>
    <source>
        <strain evidence="2 3">Ve08.2h10</strain>
    </source>
</reference>
<keyword evidence="3" id="KW-1185">Reference proteome</keyword>
<evidence type="ECO:0000256" key="1">
    <source>
        <dbReference type="SAM" id="MobiDB-lite"/>
    </source>
</evidence>
<sequence length="143" mass="16595">MENTGEMMNDKEGLESKMQMAKGEKMSGEVEDIKKTWRSEMKDAEKKRFEEKKKDDKKTDLETKKVKMTIEVPRMLTKTVLKQRGEDPVMSELTEGTTEEQKDGPPNEYQQPGPSKKLKKDSPAKNTWSKRIWVLTKWAQGQV</sequence>
<dbReference type="InParanoid" id="A0A0D0CSN5"/>
<protein>
    <submittedName>
        <fullName evidence="2">Uncharacterized protein</fullName>
    </submittedName>
</protein>
<name>A0A0D0CSN5_9AGAM</name>
<feature type="region of interest" description="Disordered" evidence="1">
    <location>
        <begin position="77"/>
        <end position="125"/>
    </location>
</feature>
<dbReference type="HOGENOM" id="CLU_1806826_0_0_1"/>
<organism evidence="2 3">
    <name type="scientific">Paxillus rubicundulus Ve08.2h10</name>
    <dbReference type="NCBI Taxonomy" id="930991"/>
    <lineage>
        <taxon>Eukaryota</taxon>
        <taxon>Fungi</taxon>
        <taxon>Dikarya</taxon>
        <taxon>Basidiomycota</taxon>
        <taxon>Agaricomycotina</taxon>
        <taxon>Agaricomycetes</taxon>
        <taxon>Agaricomycetidae</taxon>
        <taxon>Boletales</taxon>
        <taxon>Paxilineae</taxon>
        <taxon>Paxillaceae</taxon>
        <taxon>Paxillus</taxon>
    </lineage>
</organism>
<accession>A0A0D0CSN5</accession>
<proteinExistence type="predicted"/>
<gene>
    <name evidence="2" type="ORF">PAXRUDRAFT_29208</name>
</gene>
<dbReference type="EMBL" id="KN829309">
    <property type="protein sequence ID" value="KIK73921.1"/>
    <property type="molecule type" value="Genomic_DNA"/>
</dbReference>
<dbReference type="Proteomes" id="UP000054538">
    <property type="component" value="Unassembled WGS sequence"/>
</dbReference>
<evidence type="ECO:0000313" key="3">
    <source>
        <dbReference type="Proteomes" id="UP000054538"/>
    </source>
</evidence>
<reference evidence="3" key="2">
    <citation type="submission" date="2015-01" db="EMBL/GenBank/DDBJ databases">
        <title>Evolutionary Origins and Diversification of the Mycorrhizal Mutualists.</title>
        <authorList>
            <consortium name="DOE Joint Genome Institute"/>
            <consortium name="Mycorrhizal Genomics Consortium"/>
            <person name="Kohler A."/>
            <person name="Kuo A."/>
            <person name="Nagy L.G."/>
            <person name="Floudas D."/>
            <person name="Copeland A."/>
            <person name="Barry K.W."/>
            <person name="Cichocki N."/>
            <person name="Veneault-Fourrey C."/>
            <person name="LaButti K."/>
            <person name="Lindquist E.A."/>
            <person name="Lipzen A."/>
            <person name="Lundell T."/>
            <person name="Morin E."/>
            <person name="Murat C."/>
            <person name="Riley R."/>
            <person name="Ohm R."/>
            <person name="Sun H."/>
            <person name="Tunlid A."/>
            <person name="Henrissat B."/>
            <person name="Grigoriev I.V."/>
            <person name="Hibbett D.S."/>
            <person name="Martin F."/>
        </authorList>
    </citation>
    <scope>NUCLEOTIDE SEQUENCE [LARGE SCALE GENOMIC DNA]</scope>
    <source>
        <strain evidence="3">Ve08.2h10</strain>
    </source>
</reference>
<feature type="region of interest" description="Disordered" evidence="1">
    <location>
        <begin position="1"/>
        <end position="62"/>
    </location>
</feature>
<dbReference type="AlphaFoldDB" id="A0A0D0CSN5"/>